<evidence type="ECO:0000313" key="1">
    <source>
        <dbReference type="EMBL" id="MDP9863460.1"/>
    </source>
</evidence>
<organism evidence="1 2">
    <name type="scientific">Streptosporangium brasiliense</name>
    <dbReference type="NCBI Taxonomy" id="47480"/>
    <lineage>
        <taxon>Bacteria</taxon>
        <taxon>Bacillati</taxon>
        <taxon>Actinomycetota</taxon>
        <taxon>Actinomycetes</taxon>
        <taxon>Streptosporangiales</taxon>
        <taxon>Streptosporangiaceae</taxon>
        <taxon>Streptosporangium</taxon>
    </lineage>
</organism>
<evidence type="ECO:0000313" key="2">
    <source>
        <dbReference type="Proteomes" id="UP001230426"/>
    </source>
</evidence>
<dbReference type="Proteomes" id="UP001230426">
    <property type="component" value="Unassembled WGS sequence"/>
</dbReference>
<gene>
    <name evidence="1" type="ORF">J2S55_002726</name>
</gene>
<accession>A0ABT9R2K7</accession>
<proteinExistence type="predicted"/>
<comment type="caution">
    <text evidence="1">The sequence shown here is derived from an EMBL/GenBank/DDBJ whole genome shotgun (WGS) entry which is preliminary data.</text>
</comment>
<keyword evidence="2" id="KW-1185">Reference proteome</keyword>
<sequence length="326" mass="35834">MPRRFSDVRDVQPLAMLSKHEVLLADPDERRPVLVRYDRRTGKHKILATVPEGARYHWIQNVTVSDSHIVWIAAVRRPDRTTAGLELWTVPIAGGQVRSVAPVSPKPVGISTHSGQEYRLEIVGDQIVWWDDNGGPVHGVPLAGGTPTLLGSGYISTWPWVHDGEETVTNLITKEKRTAEDVDGIDRRCGPEWCVSGADIGNYELTQVIVQRRDGSARRTVPGQFRREPLLHERFGFFDPPQVSGGGLIGFAGRHVGSLGDASVIYDRCTGKTAVLRPKRDEPAERGPESIRVGGSTSGGPLLFWRNDAHKQYMAMDLAAISGQGC</sequence>
<dbReference type="RefSeq" id="WP_306860363.1">
    <property type="nucleotide sequence ID" value="NZ_JAUSRB010000002.1"/>
</dbReference>
<dbReference type="SUPFAM" id="SSF63829">
    <property type="entry name" value="Calcium-dependent phosphotriesterase"/>
    <property type="match status" value="1"/>
</dbReference>
<protein>
    <submittedName>
        <fullName evidence="1">Uncharacterized protein</fullName>
    </submittedName>
</protein>
<name>A0ABT9R2K7_9ACTN</name>
<reference evidence="1 2" key="1">
    <citation type="submission" date="2023-07" db="EMBL/GenBank/DDBJ databases">
        <title>Sequencing the genomes of 1000 actinobacteria strains.</title>
        <authorList>
            <person name="Klenk H.-P."/>
        </authorList>
    </citation>
    <scope>NUCLEOTIDE SEQUENCE [LARGE SCALE GENOMIC DNA]</scope>
    <source>
        <strain evidence="1 2">DSM 44109</strain>
    </source>
</reference>
<dbReference type="EMBL" id="JAUSRB010000002">
    <property type="protein sequence ID" value="MDP9863460.1"/>
    <property type="molecule type" value="Genomic_DNA"/>
</dbReference>